<keyword evidence="6" id="KW-0560">Oxidoreductase</keyword>
<evidence type="ECO:0000256" key="7">
    <source>
        <dbReference type="ARBA" id="ARBA00023027"/>
    </source>
</evidence>
<comment type="catalytic activity">
    <reaction evidence="8">
        <text>IMP + NAD(+) + H2O = XMP + NADH + H(+)</text>
        <dbReference type="Rhea" id="RHEA:11708"/>
        <dbReference type="ChEBI" id="CHEBI:15377"/>
        <dbReference type="ChEBI" id="CHEBI:15378"/>
        <dbReference type="ChEBI" id="CHEBI:57464"/>
        <dbReference type="ChEBI" id="CHEBI:57540"/>
        <dbReference type="ChEBI" id="CHEBI:57945"/>
        <dbReference type="ChEBI" id="CHEBI:58053"/>
        <dbReference type="EC" id="1.1.1.205"/>
    </reaction>
</comment>
<dbReference type="PANTHER" id="PTHR11911:SF111">
    <property type="entry name" value="INOSINE-5'-MONOPHOSPHATE DEHYDROGENASE"/>
    <property type="match status" value="1"/>
</dbReference>
<dbReference type="InterPro" id="IPR005990">
    <property type="entry name" value="IMP_DH"/>
</dbReference>
<protein>
    <recommendedName>
        <fullName evidence="9">IMP dehydrogenase/GMP reductase domain-containing protein</fullName>
    </recommendedName>
</protein>
<evidence type="ECO:0000256" key="6">
    <source>
        <dbReference type="ARBA" id="ARBA00023002"/>
    </source>
</evidence>
<comment type="cofactor">
    <cofactor evidence="1">
        <name>K(+)</name>
        <dbReference type="ChEBI" id="CHEBI:29103"/>
    </cofactor>
</comment>
<evidence type="ECO:0000256" key="8">
    <source>
        <dbReference type="ARBA" id="ARBA00048028"/>
    </source>
</evidence>
<evidence type="ECO:0000313" key="11">
    <source>
        <dbReference type="Proteomes" id="UP000316621"/>
    </source>
</evidence>
<comment type="similarity">
    <text evidence="2">Belongs to the IMPDH/GMPR family.</text>
</comment>
<feature type="domain" description="IMP dehydrogenase/GMP reductase" evidence="9">
    <location>
        <begin position="1"/>
        <end position="270"/>
    </location>
</feature>
<dbReference type="Pfam" id="PF00478">
    <property type="entry name" value="IMPDH"/>
    <property type="match status" value="1"/>
</dbReference>
<dbReference type="Gramene" id="RZC64903">
    <property type="protein sequence ID" value="RZC64903"/>
    <property type="gene ID" value="C5167_008593"/>
</dbReference>
<proteinExistence type="inferred from homology"/>
<evidence type="ECO:0000313" key="10">
    <source>
        <dbReference type="EMBL" id="RZC64903.1"/>
    </source>
</evidence>
<keyword evidence="5" id="KW-0630">Potassium</keyword>
<name>A0A4Y7JV15_PAPSO</name>
<accession>A0A4Y7JV15</accession>
<evidence type="ECO:0000256" key="3">
    <source>
        <dbReference type="ARBA" id="ARBA00022749"/>
    </source>
</evidence>
<reference evidence="10 11" key="1">
    <citation type="journal article" date="2018" name="Science">
        <title>The opium poppy genome and morphinan production.</title>
        <authorList>
            <person name="Guo L."/>
            <person name="Winzer T."/>
            <person name="Yang X."/>
            <person name="Li Y."/>
            <person name="Ning Z."/>
            <person name="He Z."/>
            <person name="Teodor R."/>
            <person name="Lu Y."/>
            <person name="Bowser T.A."/>
            <person name="Graham I.A."/>
            <person name="Ye K."/>
        </authorList>
    </citation>
    <scope>NUCLEOTIDE SEQUENCE [LARGE SCALE GENOMIC DNA]</scope>
    <source>
        <strain evidence="11">cv. HN1</strain>
        <tissue evidence="10">Leaves</tissue>
    </source>
</reference>
<evidence type="ECO:0000256" key="4">
    <source>
        <dbReference type="ARBA" id="ARBA00022755"/>
    </source>
</evidence>
<dbReference type="InterPro" id="IPR001093">
    <property type="entry name" value="IMP_DH_GMPRt"/>
</dbReference>
<keyword evidence="4" id="KW-0658">Purine biosynthesis</keyword>
<organism evidence="10 11">
    <name type="scientific">Papaver somniferum</name>
    <name type="common">Opium poppy</name>
    <dbReference type="NCBI Taxonomy" id="3469"/>
    <lineage>
        <taxon>Eukaryota</taxon>
        <taxon>Viridiplantae</taxon>
        <taxon>Streptophyta</taxon>
        <taxon>Embryophyta</taxon>
        <taxon>Tracheophyta</taxon>
        <taxon>Spermatophyta</taxon>
        <taxon>Magnoliopsida</taxon>
        <taxon>Ranunculales</taxon>
        <taxon>Papaveraceae</taxon>
        <taxon>Papaveroideae</taxon>
        <taxon>Papaver</taxon>
    </lineage>
</organism>
<dbReference type="CDD" id="cd00381">
    <property type="entry name" value="IMPDH"/>
    <property type="match status" value="1"/>
</dbReference>
<dbReference type="AlphaFoldDB" id="A0A4Y7JV15"/>
<gene>
    <name evidence="10" type="ORF">C5167_008593</name>
</gene>
<dbReference type="STRING" id="3469.A0A4Y7JV15"/>
<dbReference type="SMART" id="SM01240">
    <property type="entry name" value="IMPDH"/>
    <property type="match status" value="1"/>
</dbReference>
<dbReference type="InterPro" id="IPR013785">
    <property type="entry name" value="Aldolase_TIM"/>
</dbReference>
<dbReference type="OMA" id="CAEVAHE"/>
<dbReference type="EMBL" id="CM010720">
    <property type="protein sequence ID" value="RZC64903.1"/>
    <property type="molecule type" value="Genomic_DNA"/>
</dbReference>
<dbReference type="InterPro" id="IPR015875">
    <property type="entry name" value="IMP_DH/GMP_Rdtase_CS"/>
</dbReference>
<dbReference type="FunFam" id="3.20.20.70:FF:000424">
    <property type="entry name" value="Inosine-5'-monophosphate dehydrogenase 2"/>
    <property type="match status" value="1"/>
</dbReference>
<dbReference type="GO" id="GO:0003938">
    <property type="term" value="F:IMP dehydrogenase activity"/>
    <property type="evidence" value="ECO:0007669"/>
    <property type="project" value="UniProtKB-EC"/>
</dbReference>
<dbReference type="PROSITE" id="PS00487">
    <property type="entry name" value="IMP_DH_GMP_RED"/>
    <property type="match status" value="1"/>
</dbReference>
<sequence length="280" mass="29917">MVGAAIGTREQDKERLEHLVKAGANVVVVDSSQGNSIYQIEMTKFVKRTYPDLDVIAGNIVTAYQAQNLIQSGADALRVGMGSGSICTTQEVCAVGRGQDIWTCTHGLRFYCNCRIQSLVYCFSKWVPVIADGGIGNSGHIVKALTLGASTVMMGSFLAGSNEAPGAYEVQGGRRIKKYRGMGSLEAMTKGSDSRYLGDISKLKIAQGVVGAVADEGSLLKLIPYTMQAVKQGFQDLGASSIPLAHDLLRSSVLRLEVRTGAAQVEGGVHDLVFYEKKSF</sequence>
<evidence type="ECO:0000256" key="2">
    <source>
        <dbReference type="ARBA" id="ARBA00005502"/>
    </source>
</evidence>
<dbReference type="Gene3D" id="3.20.20.70">
    <property type="entry name" value="Aldolase class I"/>
    <property type="match status" value="1"/>
</dbReference>
<keyword evidence="3" id="KW-0332">GMP biosynthesis</keyword>
<keyword evidence="11" id="KW-1185">Reference proteome</keyword>
<dbReference type="PANTHER" id="PTHR11911">
    <property type="entry name" value="INOSINE-5-MONOPHOSPHATE DEHYDROGENASE RELATED"/>
    <property type="match status" value="1"/>
</dbReference>
<evidence type="ECO:0000259" key="9">
    <source>
        <dbReference type="Pfam" id="PF00478"/>
    </source>
</evidence>
<keyword evidence="7" id="KW-0520">NAD</keyword>
<dbReference type="GO" id="GO:0005737">
    <property type="term" value="C:cytoplasm"/>
    <property type="evidence" value="ECO:0007669"/>
    <property type="project" value="TreeGrafter"/>
</dbReference>
<dbReference type="GO" id="GO:0006177">
    <property type="term" value="P:GMP biosynthetic process"/>
    <property type="evidence" value="ECO:0007669"/>
    <property type="project" value="UniProtKB-KW"/>
</dbReference>
<dbReference type="Proteomes" id="UP000316621">
    <property type="component" value="Chromosome 6"/>
</dbReference>
<evidence type="ECO:0000256" key="5">
    <source>
        <dbReference type="ARBA" id="ARBA00022958"/>
    </source>
</evidence>
<evidence type="ECO:0000256" key="1">
    <source>
        <dbReference type="ARBA" id="ARBA00001958"/>
    </source>
</evidence>
<dbReference type="GO" id="GO:0006183">
    <property type="term" value="P:GTP biosynthetic process"/>
    <property type="evidence" value="ECO:0007669"/>
    <property type="project" value="TreeGrafter"/>
</dbReference>
<dbReference type="SUPFAM" id="SSF51412">
    <property type="entry name" value="Inosine monophosphate dehydrogenase (IMPDH)"/>
    <property type="match status" value="1"/>
</dbReference>